<dbReference type="OrthoDB" id="5839at2759"/>
<name>W4FZ62_APHAT</name>
<evidence type="ECO:0000313" key="7">
    <source>
        <dbReference type="EMBL" id="ETV71973.1"/>
    </source>
</evidence>
<dbReference type="GO" id="GO:0005524">
    <property type="term" value="F:ATP binding"/>
    <property type="evidence" value="ECO:0007669"/>
    <property type="project" value="UniProtKB-KW"/>
</dbReference>
<dbReference type="Pfam" id="PF00454">
    <property type="entry name" value="PI3_PI4_kinase"/>
    <property type="match status" value="1"/>
</dbReference>
<dbReference type="RefSeq" id="XP_009838416.1">
    <property type="nucleotide sequence ID" value="XM_009840114.1"/>
</dbReference>
<dbReference type="PANTHER" id="PTHR45800:SF11">
    <property type="entry name" value="PHOSPHATIDYLINOSITOL 3-KINASE-RELATED PROTEIN KINASE"/>
    <property type="match status" value="1"/>
</dbReference>
<keyword evidence="5" id="KW-0067">ATP-binding</keyword>
<dbReference type="STRING" id="112090.W4FZ62"/>
<reference evidence="7" key="1">
    <citation type="submission" date="2013-12" db="EMBL/GenBank/DDBJ databases">
        <title>The Genome Sequence of Aphanomyces astaci APO3.</title>
        <authorList>
            <consortium name="The Broad Institute Genomics Platform"/>
            <person name="Russ C."/>
            <person name="Tyler B."/>
            <person name="van West P."/>
            <person name="Dieguez-Uribeondo J."/>
            <person name="Young S.K."/>
            <person name="Zeng Q."/>
            <person name="Gargeya S."/>
            <person name="Fitzgerald M."/>
            <person name="Abouelleil A."/>
            <person name="Alvarado L."/>
            <person name="Chapman S.B."/>
            <person name="Gainer-Dewar J."/>
            <person name="Goldberg J."/>
            <person name="Griggs A."/>
            <person name="Gujja S."/>
            <person name="Hansen M."/>
            <person name="Howarth C."/>
            <person name="Imamovic A."/>
            <person name="Ireland A."/>
            <person name="Larimer J."/>
            <person name="McCowan C."/>
            <person name="Murphy C."/>
            <person name="Pearson M."/>
            <person name="Poon T.W."/>
            <person name="Priest M."/>
            <person name="Roberts A."/>
            <person name="Saif S."/>
            <person name="Shea T."/>
            <person name="Sykes S."/>
            <person name="Wortman J."/>
            <person name="Nusbaum C."/>
            <person name="Birren B."/>
        </authorList>
    </citation>
    <scope>NUCLEOTIDE SEQUENCE [LARGE SCALE GENOMIC DNA]</scope>
    <source>
        <strain evidence="7">APO3</strain>
    </source>
</reference>
<comment type="similarity">
    <text evidence="1">Belongs to the PI3/PI4-kinase family. Type II PI4K subfamily.</text>
</comment>
<dbReference type="EMBL" id="KI913156">
    <property type="protein sequence ID" value="ETV71973.1"/>
    <property type="molecule type" value="Genomic_DNA"/>
</dbReference>
<keyword evidence="3" id="KW-0547">Nucleotide-binding</keyword>
<organism evidence="7">
    <name type="scientific">Aphanomyces astaci</name>
    <name type="common">Crayfish plague agent</name>
    <dbReference type="NCBI Taxonomy" id="112090"/>
    <lineage>
        <taxon>Eukaryota</taxon>
        <taxon>Sar</taxon>
        <taxon>Stramenopiles</taxon>
        <taxon>Oomycota</taxon>
        <taxon>Saprolegniomycetes</taxon>
        <taxon>Saprolegniales</taxon>
        <taxon>Verrucalvaceae</taxon>
        <taxon>Aphanomyces</taxon>
    </lineage>
</organism>
<evidence type="ECO:0000256" key="4">
    <source>
        <dbReference type="ARBA" id="ARBA00022777"/>
    </source>
</evidence>
<gene>
    <name evidence="7" type="ORF">H257_12789</name>
</gene>
<keyword evidence="4" id="KW-0418">Kinase</keyword>
<dbReference type="PROSITE" id="PS50290">
    <property type="entry name" value="PI3_4_KINASE_3"/>
    <property type="match status" value="1"/>
</dbReference>
<dbReference type="InterPro" id="IPR044571">
    <property type="entry name" value="P4KG1-8"/>
</dbReference>
<evidence type="ECO:0000256" key="2">
    <source>
        <dbReference type="ARBA" id="ARBA00022679"/>
    </source>
</evidence>
<evidence type="ECO:0000256" key="1">
    <source>
        <dbReference type="ARBA" id="ARBA00008941"/>
    </source>
</evidence>
<proteinExistence type="inferred from homology"/>
<dbReference type="VEuPathDB" id="FungiDB:H257_12789"/>
<dbReference type="GO" id="GO:0016301">
    <property type="term" value="F:kinase activity"/>
    <property type="evidence" value="ECO:0007669"/>
    <property type="project" value="UniProtKB-KW"/>
</dbReference>
<evidence type="ECO:0000256" key="3">
    <source>
        <dbReference type="ARBA" id="ARBA00022741"/>
    </source>
</evidence>
<protein>
    <recommendedName>
        <fullName evidence="6">PI3K/PI4K catalytic domain-containing protein</fullName>
    </recommendedName>
</protein>
<dbReference type="InterPro" id="IPR000403">
    <property type="entry name" value="PI3/4_kinase_cat_dom"/>
</dbReference>
<dbReference type="AlphaFoldDB" id="W4FZ62"/>
<dbReference type="PANTHER" id="PTHR45800">
    <property type="entry name" value="PHOSPHATIDYLINOSITOL 4-KINASE GAMMA"/>
    <property type="match status" value="1"/>
</dbReference>
<evidence type="ECO:0000259" key="6">
    <source>
        <dbReference type="PROSITE" id="PS50290"/>
    </source>
</evidence>
<keyword evidence="2" id="KW-0808">Transferase</keyword>
<feature type="domain" description="PI3K/PI4K catalytic" evidence="6">
    <location>
        <begin position="27"/>
        <end position="305"/>
    </location>
</feature>
<dbReference type="GeneID" id="20814785"/>
<evidence type="ECO:0000256" key="5">
    <source>
        <dbReference type="ARBA" id="ARBA00022840"/>
    </source>
</evidence>
<accession>W4FZ62</accession>
<sequence length="357" mass="39084">MSCMSLAYPCAALQPVAAAVQQAFARGVRPILLDDGTGGVYACRSLQQRLVGIFKPCDEEPGAPFNPKANGNIVRQGIPLGQMAVRECMAFFADVDAFARVPPTALAFSKHEEFNSGAKKLGSFQAYCPHDCSAEDMGPSSFAVDDVHAIACLDIRLFNQDRHAGNLLVQRSTSAGEPSQLTLVPIDHGCCLPELEHMDETTFAWMQWPQANLPFSAKIKAYVASLDSFAQEEAMKQSIRPPVKALATLHVGTLLLKKCVAMGLTAFEMGQLLVRSSLAMPSPMECLVAQLKHLDPYRHIHLYLRVFEVALDKLVRRMFPRTTNVVCADNGWTIQQPTQQEFAARKSYAKVLLSSAA</sequence>